<protein>
    <submittedName>
        <fullName evidence="1">Ribonuclease R</fullName>
    </submittedName>
</protein>
<accession>A0AC61NIQ2</accession>
<dbReference type="Proteomes" id="UP000826212">
    <property type="component" value="Chromosome"/>
</dbReference>
<name>A0AC61NIQ2_9BACT</name>
<organism evidence="1 2">
    <name type="scientific">Halosquirtibacter laminarini</name>
    <dbReference type="NCBI Taxonomy" id="3374600"/>
    <lineage>
        <taxon>Bacteria</taxon>
        <taxon>Pseudomonadati</taxon>
        <taxon>Bacteroidota</taxon>
        <taxon>Bacteroidia</taxon>
        <taxon>Marinilabiliales</taxon>
        <taxon>Prolixibacteraceae</taxon>
        <taxon>Halosquirtibacter</taxon>
    </lineage>
</organism>
<proteinExistence type="predicted"/>
<reference evidence="1" key="1">
    <citation type="submission" date="2021-08" db="EMBL/GenBank/DDBJ databases">
        <title>Novel anaerobic bacterium isolated from sea squirt in East Sea, Republic of Korea.</title>
        <authorList>
            <person name="Nguyen T.H."/>
            <person name="Li Z."/>
            <person name="Lee Y.-J."/>
            <person name="Ko J."/>
            <person name="Kim S.-G."/>
        </authorList>
    </citation>
    <scope>NUCLEOTIDE SEQUENCE</scope>
    <source>
        <strain evidence="1">KCTC 25031</strain>
    </source>
</reference>
<keyword evidence="2" id="KW-1185">Reference proteome</keyword>
<evidence type="ECO:0000313" key="1">
    <source>
        <dbReference type="EMBL" id="QZE14145.1"/>
    </source>
</evidence>
<dbReference type="EMBL" id="CP081303">
    <property type="protein sequence ID" value="QZE14145.1"/>
    <property type="molecule type" value="Genomic_DNA"/>
</dbReference>
<sequence>MGNKKNKNKKGRRKLFTKKDIKKSIVKLFQENPNKLFNYKQLSSILEVKDMPTKQLITVVLFELEDQKVIFQESRGQYQLDSNAGYVNGTIRIASKGNGVVIVDDVSEPILILAHHMNKALPGDQVSVLLHAQRKKKEQTGEVVQIVHRNEKPMVGIIQRSKHFNFFIPNQKMNFDIFIPKDKLKKAEDGQRALVRITDWPDHAKNPFGEVVEVLGDVGDHQAEMNAIIAEYELPTKFPTKIEKYAQGMTDGITDEEISKRWDFREVTTFTIDPKDAKDFDDALSIQQLDNGNWEIGVHIADVTHYVRPNTMLEEEAYERATSVYLVDRVVPMLPEHLSNGICSLRPNEDKLCFSAVFELNNDAEVQKQWFGRTIIHSDKRFTYEEAQEIIEGGEGEYKKEILTLDRLAKELRADRFDNGSIGFERVEVKFNLDSYGRPTGVYFKESKDANKLIEEFMLLANKKVAEFIGKQPSGKHAKTFVYRIHDKPDPERLDNFNRFIQRFGYGIQTTSPKNIALSMNKLLGHVDGKVEQNLIETLAIRTMAKAEYSTHNIGHYGLHFDYYSHFTSPIRRYPDMMVHRLLARYLDGGRSVMESKYESMCQHASKREQRAANAERASIKYKQVEFMADKIGSIFEGTISGVTEWGIYVELEENKCEGMIPLSLLRDDYYQFDEKNYCIVGKAFGNKYQMGDKLQVRIAKANLEKKQLDFELI</sequence>
<gene>
    <name evidence="1" type="primary">rnr</name>
    <name evidence="1" type="ORF">K4L44_16725</name>
</gene>
<evidence type="ECO:0000313" key="2">
    <source>
        <dbReference type="Proteomes" id="UP000826212"/>
    </source>
</evidence>